<feature type="compositionally biased region" description="Polar residues" evidence="1">
    <location>
        <begin position="68"/>
        <end position="81"/>
    </location>
</feature>
<feature type="compositionally biased region" description="Polar residues" evidence="1">
    <location>
        <begin position="33"/>
        <end position="48"/>
    </location>
</feature>
<dbReference type="EMBL" id="CP003479">
    <property type="protein sequence ID" value="AFI04681.1"/>
    <property type="molecule type" value="Genomic_DNA"/>
</dbReference>
<dbReference type="Proteomes" id="UP000005010">
    <property type="component" value="Chromosome"/>
</dbReference>
<dbReference type="HOGENOM" id="CLU_955691_0_0_7"/>
<accession>I0EP12</accession>
<keyword evidence="2" id="KW-0732">Signal</keyword>
<evidence type="ECO:0000256" key="1">
    <source>
        <dbReference type="SAM" id="MobiDB-lite"/>
    </source>
</evidence>
<dbReference type="STRING" id="182217.HCW_07115"/>
<dbReference type="InterPro" id="IPR002718">
    <property type="entry name" value="OMP_Helicobacter"/>
</dbReference>
<evidence type="ECO:0000256" key="2">
    <source>
        <dbReference type="SAM" id="SignalP"/>
    </source>
</evidence>
<dbReference type="PATRIC" id="fig|182217.3.peg.1505"/>
<dbReference type="RefSeq" id="WP_014661548.1">
    <property type="nucleotide sequence ID" value="NC_017737.1"/>
</dbReference>
<evidence type="ECO:0000313" key="4">
    <source>
        <dbReference type="Proteomes" id="UP000005010"/>
    </source>
</evidence>
<name>I0EP12_HELC0</name>
<protein>
    <submittedName>
        <fullName evidence="3">Outer membrane protein 3</fullName>
    </submittedName>
</protein>
<sequence length="291" mass="32229">MKPMPFNTKYLLQSTASTLAIIFSLNTLQAQDSLNSSNLPTTPQTQSLNTESNINNNAPNPSTPTNEIPSQANTPSSTQALATPPMSPTKAHQLADKSAWYAGIGFQLGGVSGTKDNLPVATKQGAPYNVHVSTGWGIQIGYKARESKLNAFRYGIFYDFTSSLYNTYAKNSFLFLSTYGIYGDWIPNVVNNERFFFGFRMGVAIAGSSYGMQMKHFDVPKHVCYGSSGSMLAQCTYTTFQFLVNLGVRMGGKHNQFELGVKIPTVTQYGDVAQDFRRRIFAVYWDYIYSF</sequence>
<proteinExistence type="predicted"/>
<dbReference type="Pfam" id="PF01856">
    <property type="entry name" value="HP_OMP"/>
    <property type="match status" value="1"/>
</dbReference>
<dbReference type="KEGG" id="hce:HCW_07115"/>
<keyword evidence="4" id="KW-1185">Reference proteome</keyword>
<reference evidence="4" key="1">
    <citation type="submission" date="2012-04" db="EMBL/GenBank/DDBJ databases">
        <title>Complete genome sequence of Helicobacter cetorum strain MIT 00-7128.</title>
        <authorList>
            <person name="Kersulyte D."/>
            <person name="Berg D.E."/>
        </authorList>
    </citation>
    <scope>NUCLEOTIDE SEQUENCE [LARGE SCALE GENOMIC DNA]</scope>
    <source>
        <strain evidence="4">MIT 00-7128</strain>
    </source>
</reference>
<organism evidence="3 4">
    <name type="scientific">Helicobacter cetorum (strain ATCC BAA-429 / MIT 00-7128)</name>
    <dbReference type="NCBI Taxonomy" id="182217"/>
    <lineage>
        <taxon>Bacteria</taxon>
        <taxon>Pseudomonadati</taxon>
        <taxon>Campylobacterota</taxon>
        <taxon>Epsilonproteobacteria</taxon>
        <taxon>Campylobacterales</taxon>
        <taxon>Helicobacteraceae</taxon>
        <taxon>Helicobacter</taxon>
    </lineage>
</organism>
<gene>
    <name evidence="3" type="ordered locus">HCW_07115</name>
</gene>
<feature type="compositionally biased region" description="Low complexity" evidence="1">
    <location>
        <begin position="49"/>
        <end position="67"/>
    </location>
</feature>
<feature type="chain" id="PRO_5003625838" evidence="2">
    <location>
        <begin position="31"/>
        <end position="291"/>
    </location>
</feature>
<dbReference type="AlphaFoldDB" id="I0EP12"/>
<feature type="region of interest" description="Disordered" evidence="1">
    <location>
        <begin position="33"/>
        <end position="90"/>
    </location>
</feature>
<dbReference type="PRINTS" id="PR01776">
    <property type="entry name" value="HPOMPFAMILY"/>
</dbReference>
<evidence type="ECO:0000313" key="3">
    <source>
        <dbReference type="EMBL" id="AFI04681.1"/>
    </source>
</evidence>
<feature type="signal peptide" evidence="2">
    <location>
        <begin position="1"/>
        <end position="30"/>
    </location>
</feature>